<evidence type="ECO:0000259" key="2">
    <source>
        <dbReference type="PROSITE" id="PS50878"/>
    </source>
</evidence>
<evidence type="ECO:0000313" key="4">
    <source>
        <dbReference type="Proteomes" id="UP000596661"/>
    </source>
</evidence>
<dbReference type="Pfam" id="PF14111">
    <property type="entry name" value="DUF4283"/>
    <property type="match status" value="1"/>
</dbReference>
<dbReference type="EMBL" id="UZAU01000297">
    <property type="status" value="NOT_ANNOTATED_CDS"/>
    <property type="molecule type" value="Genomic_DNA"/>
</dbReference>
<reference evidence="3" key="2">
    <citation type="submission" date="2021-03" db="UniProtKB">
        <authorList>
            <consortium name="EnsemblPlants"/>
        </authorList>
    </citation>
    <scope>IDENTIFICATION</scope>
</reference>
<reference evidence="3" key="1">
    <citation type="submission" date="2018-11" db="EMBL/GenBank/DDBJ databases">
        <authorList>
            <person name="Grassa J C."/>
        </authorList>
    </citation>
    <scope>NUCLEOTIDE SEQUENCE [LARGE SCALE GENOMIC DNA]</scope>
</reference>
<dbReference type="PANTHER" id="PTHR33116">
    <property type="entry name" value="REVERSE TRANSCRIPTASE ZINC-BINDING DOMAIN-CONTAINING PROTEIN-RELATED-RELATED"/>
    <property type="match status" value="1"/>
</dbReference>
<evidence type="ECO:0000256" key="1">
    <source>
        <dbReference type="SAM" id="MobiDB-lite"/>
    </source>
</evidence>
<dbReference type="Pfam" id="PF00078">
    <property type="entry name" value="RVT_1"/>
    <property type="match status" value="1"/>
</dbReference>
<dbReference type="Pfam" id="PF03372">
    <property type="entry name" value="Exo_endo_phos"/>
    <property type="match status" value="1"/>
</dbReference>
<organism evidence="3 4">
    <name type="scientific">Cannabis sativa</name>
    <name type="common">Hemp</name>
    <name type="synonym">Marijuana</name>
    <dbReference type="NCBI Taxonomy" id="3483"/>
    <lineage>
        <taxon>Eukaryota</taxon>
        <taxon>Viridiplantae</taxon>
        <taxon>Streptophyta</taxon>
        <taxon>Embryophyta</taxon>
        <taxon>Tracheophyta</taxon>
        <taxon>Spermatophyta</taxon>
        <taxon>Magnoliopsida</taxon>
        <taxon>eudicotyledons</taxon>
        <taxon>Gunneridae</taxon>
        <taxon>Pentapetalae</taxon>
        <taxon>rosids</taxon>
        <taxon>fabids</taxon>
        <taxon>Rosales</taxon>
        <taxon>Cannabaceae</taxon>
        <taxon>Cannabis</taxon>
    </lineage>
</organism>
<dbReference type="InterPro" id="IPR043502">
    <property type="entry name" value="DNA/RNA_pol_sf"/>
</dbReference>
<accession>A0A803P510</accession>
<dbReference type="EnsemblPlants" id="evm.model.03.1370">
    <property type="protein sequence ID" value="cds.evm.model.03.1370"/>
    <property type="gene ID" value="evm.TU.03.1370"/>
</dbReference>
<dbReference type="Proteomes" id="UP000596661">
    <property type="component" value="Chromosome 3"/>
</dbReference>
<evidence type="ECO:0000313" key="3">
    <source>
        <dbReference type="EnsemblPlants" id="cds.evm.model.03.1370"/>
    </source>
</evidence>
<dbReference type="PANTHER" id="PTHR33116:SF84">
    <property type="entry name" value="RNA-DIRECTED DNA POLYMERASE"/>
    <property type="match status" value="1"/>
</dbReference>
<feature type="region of interest" description="Disordered" evidence="1">
    <location>
        <begin position="1"/>
        <end position="44"/>
    </location>
</feature>
<dbReference type="SUPFAM" id="SSF56672">
    <property type="entry name" value="DNA/RNA polymerases"/>
    <property type="match status" value="1"/>
</dbReference>
<dbReference type="GO" id="GO:0003824">
    <property type="term" value="F:catalytic activity"/>
    <property type="evidence" value="ECO:0007669"/>
    <property type="project" value="InterPro"/>
</dbReference>
<dbReference type="InterPro" id="IPR025558">
    <property type="entry name" value="DUF4283"/>
</dbReference>
<dbReference type="InterPro" id="IPR036691">
    <property type="entry name" value="Endo/exonu/phosph_ase_sf"/>
</dbReference>
<dbReference type="InterPro" id="IPR000477">
    <property type="entry name" value="RT_dom"/>
</dbReference>
<dbReference type="Pfam" id="PF13966">
    <property type="entry name" value="zf-RVT"/>
    <property type="match status" value="1"/>
</dbReference>
<dbReference type="InterPro" id="IPR026960">
    <property type="entry name" value="RVT-Znf"/>
</dbReference>
<name>A0A803P510_CANSA</name>
<dbReference type="CDD" id="cd01650">
    <property type="entry name" value="RT_nLTR_like"/>
    <property type="match status" value="1"/>
</dbReference>
<proteinExistence type="predicted"/>
<protein>
    <recommendedName>
        <fullName evidence="2">Reverse transcriptase domain-containing protein</fullName>
    </recommendedName>
</protein>
<dbReference type="OMA" id="RENWHAN"/>
<feature type="compositionally biased region" description="Basic residues" evidence="1">
    <location>
        <begin position="1"/>
        <end position="25"/>
    </location>
</feature>
<sequence length="1490" mass="171673">MARTRSRAQGKMKSRPSIAKGKRKGVRLEKEASSAGAGLEEGDVDELVLSEEEEIDAKTPAIEGVQEPLSPRASLKTIQRQDDIRKDFGFFLKRNEQCNSDIRQGKTPIPPVLHSGSVVRNLENSFKGDDLKPKVKITLEDIEDEVLFWKPSIVCYVLGANPPLQIMEGFAKRMWGDKLDRVKLLSFGIYIIRFSNVEARDQVLNGGFIFFNRRPVIMKPWNPNENFSKEDVSRVPIWIQLEGLELKYWGEKSLFKIVGQMGKPIMVDAITKERERLSYPRILIEVSMNQKLPEMLEFEDEHGWNSSIGVKYEWKPSICTHCSGLGHIADDCRKRTVGKTEWIVKANNRKNIQVDEEGFTKRGENPLSSMDKLICWNVRGANNQQKQHLIKQFINVQRADFVGLLETRVKAPKLGILYSNVFEGWCFSSNIAWHSGGKIVIAWNPLRFIVDILRCSSQFMHLKIATIDGVFSSYLTVVYASNNRDDRRILWKHICEISVQEEWCIMGDFNDVLAKEERIGNKVRYYPDSAFGDCVHHCQLDDIKTSGNFFTWSNKQQGGDRIFSKIDRVLANQAWLNRYEFAEVVYLNEGIFDHSPGVITIHPIASTGKKPFKYFRMWRSHTKYESLLRECWSRNLNGSPMFQLVSKLKQFKLMLKELNKEGFNNLQAIVTRYQHELDGVQSAVHQQPLNSNFLAQESEIRVKLIEAQENYASFLQQKAKSAWIQDGDANTAFFHSSIKQRLRQNRIISLELEDGSRTHDPNHITAAFLEFYKRLLGSKVDNRRKVHPGVLAKGPRLSEEQKNLLLQEFSKEEVKAAVFSIPGNKSPGPDGFSSFFYQDNWDYIGEEVSNAVLSFLESGNILKEINSTIITLILKIKCPNNVKDFRPIACCNVIYKIATKLLSSRIRNILPQIISPSQGGFIKGRYIGHNIMICQDLVRHYERKANKPSCMIKLDLQKAYDTVEWDFLEEMLVGLDFPFSFVQLIMQCVRTPKFSLMFNGSLHGFFESKRGLRQGDPMSPLLFVLGMEYLSRLMKKIGEKSDFKFHNGCSKIKLNHLAFADDVLLFCNGDMRSINYMLQALKLFSRTSGLCPNASKTACYCSNMSQREVQQLLAVSGFQKQVLPFTYLGIPISSKKLSGKDCELLAEKMTARIKSWSTRNLSFAGRITLINSVLIAIQAYWSQIMILPNKILKNIEAICRAFLWKGQATFQGGGAVAWDNVCLSKKEGGLGIKRLEEWNRAAMCKYIWAIANQQESLWLRWVHSVYIKREPWWSYKASIHSSWYWRKLVTLKDHLKSIQNPREFQEKQYVISAGYDLLKPQHDKVPWSREVWARLNIPKHSVILWLAVLNRLKTKERLAKFGMQIENRCRLCNGHSEDTQHLFFTCSFAGKCLQAAKKWLVWGMAANELPLILRWIRKAKISKFRKNVLAAVIAGLVYSIWEARNKLEWQNEQPDCVKIMEAVRWRIKTRVTMFLPKKLSCKDRDWFYGL</sequence>
<feature type="domain" description="Reverse transcriptase" evidence="2">
    <location>
        <begin position="854"/>
        <end position="1132"/>
    </location>
</feature>
<dbReference type="PROSITE" id="PS50878">
    <property type="entry name" value="RT_POL"/>
    <property type="match status" value="1"/>
</dbReference>
<dbReference type="InterPro" id="IPR005135">
    <property type="entry name" value="Endo/exonuclease/phosphatase"/>
</dbReference>
<dbReference type="Gene3D" id="3.60.10.10">
    <property type="entry name" value="Endonuclease/exonuclease/phosphatase"/>
    <property type="match status" value="1"/>
</dbReference>
<dbReference type="Gramene" id="evm.model.03.1370">
    <property type="protein sequence ID" value="cds.evm.model.03.1370"/>
    <property type="gene ID" value="evm.TU.03.1370"/>
</dbReference>
<keyword evidence="4" id="KW-1185">Reference proteome</keyword>
<dbReference type="SUPFAM" id="SSF56219">
    <property type="entry name" value="DNase I-like"/>
    <property type="match status" value="1"/>
</dbReference>